<dbReference type="Gene3D" id="3.90.1530.10">
    <property type="entry name" value="Conserved hypothetical protein from pyrococcus furiosus pfu- 392566-001, ParB domain"/>
    <property type="match status" value="1"/>
</dbReference>
<proteinExistence type="predicted"/>
<comment type="caution">
    <text evidence="1">The sequence shown here is derived from an EMBL/GenBank/DDBJ whole genome shotgun (WGS) entry which is preliminary data.</text>
</comment>
<dbReference type="EMBL" id="BFAZ01000013">
    <property type="protein sequence ID" value="GBF44514.1"/>
    <property type="molecule type" value="Genomic_DNA"/>
</dbReference>
<dbReference type="RefSeq" id="WP_108961487.1">
    <property type="nucleotide sequence ID" value="NZ_BFAZ01000013.1"/>
</dbReference>
<evidence type="ECO:0000313" key="1">
    <source>
        <dbReference type="EMBL" id="GBF44514.1"/>
    </source>
</evidence>
<dbReference type="SUPFAM" id="SSF110849">
    <property type="entry name" value="ParB/Sulfiredoxin"/>
    <property type="match status" value="1"/>
</dbReference>
<dbReference type="Proteomes" id="UP000245206">
    <property type="component" value="Unassembled WGS sequence"/>
</dbReference>
<protein>
    <recommendedName>
        <fullName evidence="3">ParB/Sulfiredoxin domain-containing protein</fullName>
    </recommendedName>
</protein>
<evidence type="ECO:0008006" key="3">
    <source>
        <dbReference type="Google" id="ProtNLM"/>
    </source>
</evidence>
<name>A0A2P2DIS8_9LEPT</name>
<evidence type="ECO:0000313" key="2">
    <source>
        <dbReference type="Proteomes" id="UP000245206"/>
    </source>
</evidence>
<dbReference type="AlphaFoldDB" id="A0A2P2DIS8"/>
<gene>
    <name evidence="1" type="ORF">LPTSP2_38170</name>
</gene>
<organism evidence="1 2">
    <name type="scientific">Leptospira ellinghausenii</name>
    <dbReference type="NCBI Taxonomy" id="1917822"/>
    <lineage>
        <taxon>Bacteria</taxon>
        <taxon>Pseudomonadati</taxon>
        <taxon>Spirochaetota</taxon>
        <taxon>Spirochaetia</taxon>
        <taxon>Leptospirales</taxon>
        <taxon>Leptospiraceae</taxon>
        <taxon>Leptospira</taxon>
    </lineage>
</organism>
<accession>A0A2P2DIS8</accession>
<dbReference type="InterPro" id="IPR036086">
    <property type="entry name" value="ParB/Sulfiredoxin_sf"/>
</dbReference>
<reference evidence="2" key="1">
    <citation type="journal article" date="2019" name="Microbiol. Immunol.">
        <title>Molecular and phenotypic characterization of Leptospira johnsonii sp. nov., Leptospira ellinghausenii sp. nov. and Leptospira ryugenii sp. nov. isolated from soil and water in Japan.</title>
        <authorList>
            <person name="Masuzawa T."/>
            <person name="Saito M."/>
            <person name="Nakao R."/>
            <person name="Nikaido Y."/>
            <person name="Matsumoto M."/>
            <person name="Ogawa M."/>
            <person name="Yokoyama M."/>
            <person name="Hidaka Y."/>
            <person name="Tomita J."/>
            <person name="Sakakibara K."/>
            <person name="Suzuki K."/>
            <person name="Yasuda S."/>
            <person name="Sato H."/>
            <person name="Yamaguchi M."/>
            <person name="Yoshida S.I."/>
            <person name="Koizumi N."/>
            <person name="Kawamura Y."/>
        </authorList>
    </citation>
    <scope>NUCLEOTIDE SEQUENCE [LARGE SCALE GENOMIC DNA]</scope>
    <source>
        <strain evidence="2">E18</strain>
    </source>
</reference>
<keyword evidence="2" id="KW-1185">Reference proteome</keyword>
<dbReference type="OrthoDB" id="323407at2"/>
<sequence length="292" mass="34306">MESKIKISEEMIRVRPDKLEPHPWNFERLPVTNEEKEEWINFKESIWRDGVWADKPILISKEKSSITGKHFILRGRRRWKAITEGIKKEKLPSNYTIPAFYLLSDENTLFEAIYGDNDTPFKYRPEDRQRIIKERWGVKAILEISSGGSRKGEIIVKKPLHQIIKEAIPSWSKATIEYDLTALRKALKAEAESKYPELSEEKIANLNRQVRSWWERKSKILKLEEELEEVKKGYKEKIQQISGELSTYSKGFPVAGGPEKYIESFINSKRPEFKSLQEIRGIKDWIKKNKKG</sequence>